<dbReference type="STRING" id="60169.A0A1V6NJQ1"/>
<dbReference type="Gene3D" id="1.10.510.10">
    <property type="entry name" value="Transferase(Phosphotransferase) domain 1"/>
    <property type="match status" value="1"/>
</dbReference>
<dbReference type="Pfam" id="PF06293">
    <property type="entry name" value="Kdo"/>
    <property type="match status" value="1"/>
</dbReference>
<dbReference type="EMBL" id="MDYM01000006">
    <property type="protein sequence ID" value="OQD64964.1"/>
    <property type="molecule type" value="Genomic_DNA"/>
</dbReference>
<dbReference type="InterPro" id="IPR000719">
    <property type="entry name" value="Prot_kinase_dom"/>
</dbReference>
<gene>
    <name evidence="2" type="ORF">PENPOL_c006G04997</name>
</gene>
<evidence type="ECO:0000259" key="1">
    <source>
        <dbReference type="PROSITE" id="PS50011"/>
    </source>
</evidence>
<feature type="domain" description="Protein kinase" evidence="1">
    <location>
        <begin position="50"/>
        <end position="269"/>
    </location>
</feature>
<dbReference type="Proteomes" id="UP000191408">
    <property type="component" value="Unassembled WGS sequence"/>
</dbReference>
<protein>
    <recommendedName>
        <fullName evidence="1">Protein kinase domain-containing protein</fullName>
    </recommendedName>
</protein>
<sequence length="269" mass="31180">MSSRLLLERHPSLYIPSGLSFTIPLGFKTSCLGTNMSSDYDAPSIDLADVELVEIIKHTDRAFLCRARWQDKDCVLKVFPPYKWEKIHPPFRSIDLFKNESRAYSRLKARGFCERGTVPDFYGVVENIDPEAEGWQPHLKKFYDSTFPRGLDPQARPNGVLIEYIPDLNMLELSNYTEQRAHKLHQLLNEIHEAGIVHLDLYPRNMLIQGDSDRVLLIDYELAQIFDPEHSEHPRFFADEKEFMGAFVEALGRDHKLGKHEETRAIYFA</sequence>
<dbReference type="InterPro" id="IPR011009">
    <property type="entry name" value="Kinase-like_dom_sf"/>
</dbReference>
<accession>A0A1V6NJQ1</accession>
<keyword evidence="3" id="KW-1185">Reference proteome</keyword>
<organism evidence="2 3">
    <name type="scientific">Penicillium polonicum</name>
    <dbReference type="NCBI Taxonomy" id="60169"/>
    <lineage>
        <taxon>Eukaryota</taxon>
        <taxon>Fungi</taxon>
        <taxon>Dikarya</taxon>
        <taxon>Ascomycota</taxon>
        <taxon>Pezizomycotina</taxon>
        <taxon>Eurotiomycetes</taxon>
        <taxon>Eurotiomycetidae</taxon>
        <taxon>Eurotiales</taxon>
        <taxon>Aspergillaceae</taxon>
        <taxon>Penicillium</taxon>
    </lineage>
</organism>
<dbReference type="GO" id="GO:0004672">
    <property type="term" value="F:protein kinase activity"/>
    <property type="evidence" value="ECO:0007669"/>
    <property type="project" value="InterPro"/>
</dbReference>
<evidence type="ECO:0000313" key="2">
    <source>
        <dbReference type="EMBL" id="OQD64964.1"/>
    </source>
</evidence>
<name>A0A1V6NJQ1_PENPO</name>
<dbReference type="SUPFAM" id="SSF56112">
    <property type="entry name" value="Protein kinase-like (PK-like)"/>
    <property type="match status" value="1"/>
</dbReference>
<dbReference type="OrthoDB" id="4185642at2759"/>
<dbReference type="AlphaFoldDB" id="A0A1V6NJQ1"/>
<dbReference type="GO" id="GO:0005524">
    <property type="term" value="F:ATP binding"/>
    <property type="evidence" value="ECO:0007669"/>
    <property type="project" value="InterPro"/>
</dbReference>
<evidence type="ECO:0000313" key="3">
    <source>
        <dbReference type="Proteomes" id="UP000191408"/>
    </source>
</evidence>
<reference evidence="3" key="1">
    <citation type="journal article" date="2017" name="Nat. Microbiol.">
        <title>Global analysis of biosynthetic gene clusters reveals vast potential of secondary metabolite production in Penicillium species.</title>
        <authorList>
            <person name="Nielsen J.C."/>
            <person name="Grijseels S."/>
            <person name="Prigent S."/>
            <person name="Ji B."/>
            <person name="Dainat J."/>
            <person name="Nielsen K.F."/>
            <person name="Frisvad J.C."/>
            <person name="Workman M."/>
            <person name="Nielsen J."/>
        </authorList>
    </citation>
    <scope>NUCLEOTIDE SEQUENCE [LARGE SCALE GENOMIC DNA]</scope>
    <source>
        <strain evidence="3">IBT 4502</strain>
    </source>
</reference>
<dbReference type="PROSITE" id="PS50011">
    <property type="entry name" value="PROTEIN_KINASE_DOM"/>
    <property type="match status" value="1"/>
</dbReference>
<comment type="caution">
    <text evidence="2">The sequence shown here is derived from an EMBL/GenBank/DDBJ whole genome shotgun (WGS) entry which is preliminary data.</text>
</comment>
<proteinExistence type="predicted"/>